<dbReference type="AlphaFoldDB" id="A0A2I2ZWY4"/>
<dbReference type="EMBL" id="CABD030082587">
    <property type="status" value="NOT_ANNOTATED_CDS"/>
    <property type="molecule type" value="Genomic_DNA"/>
</dbReference>
<gene>
    <name evidence="1" type="primary">C1RL</name>
</gene>
<proteinExistence type="predicted"/>
<name>A0A2I2ZWY4_GORGO</name>
<organism evidence="1 2">
    <name type="scientific">Gorilla gorilla gorilla</name>
    <name type="common">Western lowland gorilla</name>
    <dbReference type="NCBI Taxonomy" id="9595"/>
    <lineage>
        <taxon>Eukaryota</taxon>
        <taxon>Metazoa</taxon>
        <taxon>Chordata</taxon>
        <taxon>Craniata</taxon>
        <taxon>Vertebrata</taxon>
        <taxon>Euteleostomi</taxon>
        <taxon>Mammalia</taxon>
        <taxon>Eutheria</taxon>
        <taxon>Euarchontoglires</taxon>
        <taxon>Primates</taxon>
        <taxon>Haplorrhini</taxon>
        <taxon>Catarrhini</taxon>
        <taxon>Hominidae</taxon>
        <taxon>Gorilla</taxon>
    </lineage>
</organism>
<accession>A0A2I2ZWY4</accession>
<dbReference type="GeneTree" id="ENSGT00940000162495"/>
<dbReference type="Proteomes" id="UP000001519">
    <property type="component" value="Chromosome 12"/>
</dbReference>
<reference evidence="1 2" key="2">
    <citation type="journal article" date="2012" name="Nature">
        <title>Insights into hominid evolution from the gorilla genome sequence.</title>
        <authorList>
            <person name="Scally A."/>
            <person name="Dutheil J.Y."/>
            <person name="Hillier L.W."/>
            <person name="Jordan G.E."/>
            <person name="Goodhead I."/>
            <person name="Herrero J."/>
            <person name="Hobolth A."/>
            <person name="Lappalainen T."/>
            <person name="Mailund T."/>
            <person name="Marques-Bonet T."/>
            <person name="McCarthy S."/>
            <person name="Montgomery S.H."/>
            <person name="Schwalie P.C."/>
            <person name="Tang Y.A."/>
            <person name="Ward M.C."/>
            <person name="Xue Y."/>
            <person name="Yngvadottir B."/>
            <person name="Alkan C."/>
            <person name="Andersen L.N."/>
            <person name="Ayub Q."/>
            <person name="Ball E.V."/>
            <person name="Beal K."/>
            <person name="Bradley B.J."/>
            <person name="Chen Y."/>
            <person name="Clee C.M."/>
            <person name="Fitzgerald S."/>
            <person name="Graves T.A."/>
            <person name="Gu Y."/>
            <person name="Heath P."/>
            <person name="Heger A."/>
            <person name="Karakoc E."/>
            <person name="Kolb-Kokocinski A."/>
            <person name="Laird G.K."/>
            <person name="Lunter G."/>
            <person name="Meader S."/>
            <person name="Mort M."/>
            <person name="Mullikin J.C."/>
            <person name="Munch K."/>
            <person name="O'Connor T.D."/>
            <person name="Phillips A.D."/>
            <person name="Prado-Martinez J."/>
            <person name="Rogers A.S."/>
            <person name="Sajjadian S."/>
            <person name="Schmidt D."/>
            <person name="Shaw K."/>
            <person name="Simpson J.T."/>
            <person name="Stenson P.D."/>
            <person name="Turner D.J."/>
            <person name="Vigilant L."/>
            <person name="Vilella A.J."/>
            <person name="Whitener W."/>
            <person name="Zhu B."/>
            <person name="Cooper D.N."/>
            <person name="de Jong P."/>
            <person name="Dermitzakis E.T."/>
            <person name="Eichler E.E."/>
            <person name="Flicek P."/>
            <person name="Goldman N."/>
            <person name="Mundy N.I."/>
            <person name="Ning Z."/>
            <person name="Odom D.T."/>
            <person name="Ponting C.P."/>
            <person name="Quail M.A."/>
            <person name="Ryder O.A."/>
            <person name="Searle S.M."/>
            <person name="Warren W.C."/>
            <person name="Wilson R.K."/>
            <person name="Schierup M.H."/>
            <person name="Rogers J."/>
            <person name="Tyler-Smith C."/>
            <person name="Durbin R."/>
        </authorList>
    </citation>
    <scope>NUCLEOTIDE SEQUENCE [LARGE SCALE GENOMIC DNA]</scope>
</reference>
<dbReference type="Ensembl" id="ENSGGOT00000055376.1">
    <property type="protein sequence ID" value="ENSGGOP00000051684.1"/>
    <property type="gene ID" value="ENSGGOG00000011542.3"/>
</dbReference>
<reference evidence="2" key="1">
    <citation type="submission" date="2011-05" db="EMBL/GenBank/DDBJ databases">
        <title>Insights into the evolution of the great apes provided by the gorilla genome.</title>
        <authorList>
            <person name="Scally A."/>
        </authorList>
    </citation>
    <scope>NUCLEOTIDE SEQUENCE [LARGE SCALE GENOMIC DNA]</scope>
</reference>
<reference evidence="1" key="4">
    <citation type="submission" date="2025-09" db="UniProtKB">
        <authorList>
            <consortium name="Ensembl"/>
        </authorList>
    </citation>
    <scope>IDENTIFICATION</scope>
</reference>
<dbReference type="Bgee" id="ENSGGOG00000011542">
    <property type="expression patterns" value="Expressed in liver and 6 other cell types or tissues"/>
</dbReference>
<evidence type="ECO:0000313" key="2">
    <source>
        <dbReference type="Proteomes" id="UP000001519"/>
    </source>
</evidence>
<keyword evidence="2" id="KW-1185">Reference proteome</keyword>
<sequence length="110" mass="11632">MPAPRVWGKYLWRSPHSTGCPGAISQPAGRIQASSVVSKAPLWAGPLVRGSFQPISEASRGSEAINAPGDNPAKVQNHCQEPYYQAVAAGCGSYADPITDQPSVRFSPQL</sequence>
<protein>
    <submittedName>
        <fullName evidence="1">Complement C1r subcomponent like</fullName>
    </submittedName>
</protein>
<dbReference type="EMBL" id="CABD030082588">
    <property type="status" value="NOT_ANNOTATED_CDS"/>
    <property type="molecule type" value="Genomic_DNA"/>
</dbReference>
<reference evidence="1" key="3">
    <citation type="submission" date="2025-08" db="UniProtKB">
        <authorList>
            <consortium name="Ensembl"/>
        </authorList>
    </citation>
    <scope>IDENTIFICATION</scope>
</reference>
<evidence type="ECO:0000313" key="1">
    <source>
        <dbReference type="Ensembl" id="ENSGGOP00000051684.1"/>
    </source>
</evidence>